<comment type="caution">
    <text evidence="3">The sequence shown here is derived from an EMBL/GenBank/DDBJ whole genome shotgun (WGS) entry which is preliminary data.</text>
</comment>
<feature type="domain" description="Zinc finger C2H2 LYAR-type" evidence="2">
    <location>
        <begin position="6"/>
        <end position="27"/>
    </location>
</feature>
<dbReference type="Proteomes" id="UP000186601">
    <property type="component" value="Unassembled WGS sequence"/>
</dbReference>
<feature type="compositionally biased region" description="Basic and acidic residues" evidence="1">
    <location>
        <begin position="127"/>
        <end position="137"/>
    </location>
</feature>
<evidence type="ECO:0000313" key="3">
    <source>
        <dbReference type="EMBL" id="PSR73212.1"/>
    </source>
</evidence>
<dbReference type="STRING" id="98765.A0A2R6NLM4"/>
<dbReference type="AlphaFoldDB" id="A0A2R6NLM4"/>
<gene>
    <name evidence="3" type="ORF">PHLCEN_2v10933</name>
</gene>
<dbReference type="InterPro" id="IPR014898">
    <property type="entry name" value="Znf_C2H2_LYAR"/>
</dbReference>
<sequence length="244" mass="26291">MVSFHTTFNGPAEYKGHTQCISEAEKYQKGLYKGPKNQQQSSAPRGNSNPRANSANNAPAQSWSRGGGGAASAQNSYGRNYNRYAGTGANETPLGTPIRMSPVDPTPIVPIEAKKANVETTVTPAKITEKPAEGKKDKKDKKRKATSATEEQAEANGEARQIKKAKTVEESAATTTPIEASTKVDKKSKKEKKEKRSESATNGKAGVEDAAAEGEKKNQKKSKGEDKERKEKKHKKSKSEVEAS</sequence>
<evidence type="ECO:0000256" key="1">
    <source>
        <dbReference type="SAM" id="MobiDB-lite"/>
    </source>
</evidence>
<keyword evidence="4" id="KW-1185">Reference proteome</keyword>
<accession>A0A2R6NLM4</accession>
<feature type="region of interest" description="Disordered" evidence="1">
    <location>
        <begin position="29"/>
        <end position="106"/>
    </location>
</feature>
<feature type="region of interest" description="Disordered" evidence="1">
    <location>
        <begin position="119"/>
        <end position="244"/>
    </location>
</feature>
<feature type="compositionally biased region" description="Basic and acidic residues" evidence="1">
    <location>
        <begin position="213"/>
        <end position="229"/>
    </location>
</feature>
<proteinExistence type="predicted"/>
<feature type="compositionally biased region" description="Polar residues" evidence="1">
    <location>
        <begin position="36"/>
        <end position="46"/>
    </location>
</feature>
<dbReference type="OrthoDB" id="21474at2759"/>
<dbReference type="Pfam" id="PF08790">
    <property type="entry name" value="zf-LYAR"/>
    <property type="match status" value="1"/>
</dbReference>
<protein>
    <recommendedName>
        <fullName evidence="2">Zinc finger C2H2 LYAR-type domain-containing protein</fullName>
    </recommendedName>
</protein>
<evidence type="ECO:0000259" key="2">
    <source>
        <dbReference type="Pfam" id="PF08790"/>
    </source>
</evidence>
<name>A0A2R6NLM4_9APHY</name>
<feature type="compositionally biased region" description="Low complexity" evidence="1">
    <location>
        <begin position="47"/>
        <end position="64"/>
    </location>
</feature>
<evidence type="ECO:0000313" key="4">
    <source>
        <dbReference type="Proteomes" id="UP000186601"/>
    </source>
</evidence>
<organism evidence="3 4">
    <name type="scientific">Hermanssonia centrifuga</name>
    <dbReference type="NCBI Taxonomy" id="98765"/>
    <lineage>
        <taxon>Eukaryota</taxon>
        <taxon>Fungi</taxon>
        <taxon>Dikarya</taxon>
        <taxon>Basidiomycota</taxon>
        <taxon>Agaricomycotina</taxon>
        <taxon>Agaricomycetes</taxon>
        <taxon>Polyporales</taxon>
        <taxon>Meruliaceae</taxon>
        <taxon>Hermanssonia</taxon>
    </lineage>
</organism>
<dbReference type="EMBL" id="MLYV02001096">
    <property type="protein sequence ID" value="PSR73212.1"/>
    <property type="molecule type" value="Genomic_DNA"/>
</dbReference>
<reference evidence="3 4" key="1">
    <citation type="submission" date="2018-02" db="EMBL/GenBank/DDBJ databases">
        <title>Genome sequence of the basidiomycete white-rot fungus Phlebia centrifuga.</title>
        <authorList>
            <person name="Granchi Z."/>
            <person name="Peng M."/>
            <person name="de Vries R.P."/>
            <person name="Hilden K."/>
            <person name="Makela M.R."/>
            <person name="Grigoriev I."/>
            <person name="Riley R."/>
        </authorList>
    </citation>
    <scope>NUCLEOTIDE SEQUENCE [LARGE SCALE GENOMIC DNA]</scope>
    <source>
        <strain evidence="3 4">FBCC195</strain>
    </source>
</reference>